<feature type="transmembrane region" description="Helical" evidence="8">
    <location>
        <begin position="146"/>
        <end position="170"/>
    </location>
</feature>
<feature type="transmembrane region" description="Helical" evidence="8">
    <location>
        <begin position="32"/>
        <end position="56"/>
    </location>
</feature>
<dbReference type="InterPro" id="IPR036641">
    <property type="entry name" value="HPT_dom_sf"/>
</dbReference>
<evidence type="ECO:0000313" key="12">
    <source>
        <dbReference type="EMBL" id="MDC7717880.1"/>
    </source>
</evidence>
<accession>A0ABT5IZ73</accession>
<evidence type="ECO:0000259" key="10">
    <source>
        <dbReference type="PROSITE" id="PS50110"/>
    </source>
</evidence>
<keyword evidence="3 6" id="KW-0597">Phosphoprotein</keyword>
<dbReference type="SUPFAM" id="SSF52172">
    <property type="entry name" value="CheY-like"/>
    <property type="match status" value="1"/>
</dbReference>
<feature type="domain" description="Response regulatory" evidence="10">
    <location>
        <begin position="702"/>
        <end position="817"/>
    </location>
</feature>
<sequence length="951" mass="103135">MEIQSNRPMESGNYRPISLRRLRMSANAPRSLLLLAWLFSTIACITLGLGAVIFQWSGMPMSFGGVSFYVSAYPPLTICLLWTLLFGLAWGAIPAFLSTFILSVYAGMTPGWAALFALANPLGLTVFTIAYRAMAIPLNLRSLDSLLFYGLLAFFSSVFSASGAFIWIHTNHMASGDAFGLWQGWWLGNLLQMLFITAPVLAIVADPVCNWRNRALFQLANSPRTSLRWMLLAASMVVIGVYMYIALSFWLSHEAVSASTSLNTVAGWQQAAELITASSSSVYMVLSIMFLAMASLGYRFVRTWVGELQQAVRHAEEANRAKSGFLARMSHEIRTPMNAIIGLSNLALQHSSSPRERDYLQKIHHAGNSLLVIINDILDFSRSEIGTLQLEQRAFKLESFIGSLTDQLRPQLDSKQLELIVDIAPDVPRVLSGDTVRLGQILLNLLNNAVKFTDSGEVILHISRHAQQAADDAVVTLSFAVSDTGIGIDEAHLARLFQPFTQADESITRRYGGTGLGLAICQQLVAAMGGQIEAASSPGSGSCFSFAITLPFEAGTEVAPLAAQGTALLIHRHEGIRDNTSAILQGLGLSVISANGIGTARALLYQHGDITPGLLVAELPENATATEHLANLRRLVPGREPDILLIAARYSGSVADDDSPVPLLVKPLSPEQLRQAILHEQQPQPGQTSQTASNGGCLKDKQILLAEDNVINRQIACELLEEAGARVSCAENGQQAVEMALHGLFDAVLMDVHMPVMDGMEASRQIRAQGLTTLPIIAVTAHAFDAARQEALEAGMDEHLSKPYTPDQLYRLLCRFVSPQSTTPASSTAGDSHALPGIQAGPLPMSLNPEQFQSLLRKFRQHHADDASQLRQAWQQGDTDTIQLIAHNLKSVGHYINAPQMQQLAKELDAQAKAGNPQAKLVEELACAIDAIQAGLTAHFNTAEHTSREPK</sequence>
<dbReference type="SUPFAM" id="SSF55874">
    <property type="entry name" value="ATPase domain of HSP90 chaperone/DNA topoisomerase II/histidine kinase"/>
    <property type="match status" value="1"/>
</dbReference>
<feature type="transmembrane region" description="Helical" evidence="8">
    <location>
        <begin position="88"/>
        <end position="106"/>
    </location>
</feature>
<keyword evidence="12" id="KW-0547">Nucleotide-binding</keyword>
<dbReference type="Proteomes" id="UP001219956">
    <property type="component" value="Unassembled WGS sequence"/>
</dbReference>
<dbReference type="SMART" id="SM00387">
    <property type="entry name" value="HATPase_c"/>
    <property type="match status" value="1"/>
</dbReference>
<dbReference type="CDD" id="cd17546">
    <property type="entry name" value="REC_hyHK_CKI1_RcsC-like"/>
    <property type="match status" value="1"/>
</dbReference>
<keyword evidence="8" id="KW-0472">Membrane</keyword>
<dbReference type="InterPro" id="IPR003661">
    <property type="entry name" value="HisK_dim/P_dom"/>
</dbReference>
<dbReference type="Gene3D" id="1.20.120.160">
    <property type="entry name" value="HPT domain"/>
    <property type="match status" value="1"/>
</dbReference>
<dbReference type="InterPro" id="IPR008207">
    <property type="entry name" value="Sig_transdc_His_kin_Hpt_dom"/>
</dbReference>
<evidence type="ECO:0000256" key="2">
    <source>
        <dbReference type="ARBA" id="ARBA00012438"/>
    </source>
</evidence>
<feature type="domain" description="HPt" evidence="11">
    <location>
        <begin position="848"/>
        <end position="939"/>
    </location>
</feature>
<dbReference type="Pfam" id="PF01627">
    <property type="entry name" value="Hpt"/>
    <property type="match status" value="1"/>
</dbReference>
<protein>
    <recommendedName>
        <fullName evidence="2">histidine kinase</fullName>
        <ecNumber evidence="2">2.7.13.3</ecNumber>
    </recommendedName>
</protein>
<dbReference type="PROSITE" id="PS50109">
    <property type="entry name" value="HIS_KIN"/>
    <property type="match status" value="1"/>
</dbReference>
<dbReference type="CDD" id="cd00082">
    <property type="entry name" value="HisKA"/>
    <property type="match status" value="1"/>
</dbReference>
<dbReference type="SUPFAM" id="SSF47226">
    <property type="entry name" value="Histidine-containing phosphotransfer domain, HPT domain"/>
    <property type="match status" value="1"/>
</dbReference>
<evidence type="ECO:0000256" key="3">
    <source>
        <dbReference type="ARBA" id="ARBA00022553"/>
    </source>
</evidence>
<feature type="region of interest" description="Disordered" evidence="7">
    <location>
        <begin position="822"/>
        <end position="843"/>
    </location>
</feature>
<evidence type="ECO:0000256" key="8">
    <source>
        <dbReference type="SAM" id="Phobius"/>
    </source>
</evidence>
<proteinExistence type="predicted"/>
<dbReference type="EC" id="2.7.13.3" evidence="2"/>
<dbReference type="PROSITE" id="PS50110">
    <property type="entry name" value="RESPONSE_REGULATORY"/>
    <property type="match status" value="1"/>
</dbReference>
<dbReference type="EMBL" id="JAQQLF010000013">
    <property type="protein sequence ID" value="MDC7717880.1"/>
    <property type="molecule type" value="Genomic_DNA"/>
</dbReference>
<dbReference type="PANTHER" id="PTHR45339">
    <property type="entry name" value="HYBRID SIGNAL TRANSDUCTION HISTIDINE KINASE J"/>
    <property type="match status" value="1"/>
</dbReference>
<evidence type="ECO:0000256" key="5">
    <source>
        <dbReference type="PROSITE-ProRule" id="PRU00110"/>
    </source>
</evidence>
<dbReference type="SMART" id="SM00388">
    <property type="entry name" value="HisKA"/>
    <property type="match status" value="1"/>
</dbReference>
<dbReference type="Pfam" id="PF02518">
    <property type="entry name" value="HATPase_c"/>
    <property type="match status" value="1"/>
</dbReference>
<dbReference type="PRINTS" id="PR00344">
    <property type="entry name" value="BCTRLSENSOR"/>
</dbReference>
<dbReference type="PANTHER" id="PTHR45339:SF3">
    <property type="entry name" value="HISTIDINE KINASE"/>
    <property type="match status" value="1"/>
</dbReference>
<dbReference type="Gene3D" id="3.40.50.2300">
    <property type="match status" value="1"/>
</dbReference>
<dbReference type="InterPro" id="IPR004358">
    <property type="entry name" value="Sig_transdc_His_kin-like_C"/>
</dbReference>
<feature type="transmembrane region" description="Helical" evidence="8">
    <location>
        <begin position="62"/>
        <end position="81"/>
    </location>
</feature>
<evidence type="ECO:0000256" key="7">
    <source>
        <dbReference type="SAM" id="MobiDB-lite"/>
    </source>
</evidence>
<keyword evidence="8" id="KW-1133">Transmembrane helix</keyword>
<dbReference type="PROSITE" id="PS50894">
    <property type="entry name" value="HPT"/>
    <property type="match status" value="1"/>
</dbReference>
<dbReference type="CDD" id="cd16922">
    <property type="entry name" value="HATPase_EvgS-ArcB-TorS-like"/>
    <property type="match status" value="1"/>
</dbReference>
<dbReference type="SMART" id="SM00448">
    <property type="entry name" value="REC"/>
    <property type="match status" value="1"/>
</dbReference>
<dbReference type="Pfam" id="PF00072">
    <property type="entry name" value="Response_reg"/>
    <property type="match status" value="1"/>
</dbReference>
<feature type="modified residue" description="4-aspartylphosphate" evidence="6">
    <location>
        <position position="751"/>
    </location>
</feature>
<comment type="caution">
    <text evidence="12">The sequence shown here is derived from an EMBL/GenBank/DDBJ whole genome shotgun (WGS) entry which is preliminary data.</text>
</comment>
<organism evidence="12 13">
    <name type="scientific">Vogesella aquatica</name>
    <dbReference type="NCBI Taxonomy" id="2984206"/>
    <lineage>
        <taxon>Bacteria</taxon>
        <taxon>Pseudomonadati</taxon>
        <taxon>Pseudomonadota</taxon>
        <taxon>Betaproteobacteria</taxon>
        <taxon>Neisseriales</taxon>
        <taxon>Chromobacteriaceae</taxon>
        <taxon>Vogesella</taxon>
    </lineage>
</organism>
<dbReference type="RefSeq" id="WP_272752188.1">
    <property type="nucleotide sequence ID" value="NZ_JAQQLF010000013.1"/>
</dbReference>
<name>A0ABT5IZ73_9NEIS</name>
<feature type="transmembrane region" description="Helical" evidence="8">
    <location>
        <begin position="112"/>
        <end position="134"/>
    </location>
</feature>
<dbReference type="Gene3D" id="3.30.565.10">
    <property type="entry name" value="Histidine kinase-like ATPase, C-terminal domain"/>
    <property type="match status" value="1"/>
</dbReference>
<dbReference type="Gene3D" id="1.10.287.130">
    <property type="match status" value="1"/>
</dbReference>
<dbReference type="InterPro" id="IPR011006">
    <property type="entry name" value="CheY-like_superfamily"/>
</dbReference>
<comment type="catalytic activity">
    <reaction evidence="1">
        <text>ATP + protein L-histidine = ADP + protein N-phospho-L-histidine.</text>
        <dbReference type="EC" id="2.7.13.3"/>
    </reaction>
</comment>
<dbReference type="SUPFAM" id="SSF47384">
    <property type="entry name" value="Homodimeric domain of signal transducing histidine kinase"/>
    <property type="match status" value="1"/>
</dbReference>
<feature type="domain" description="Histidine kinase" evidence="9">
    <location>
        <begin position="328"/>
        <end position="552"/>
    </location>
</feature>
<feature type="transmembrane region" description="Helical" evidence="8">
    <location>
        <begin position="190"/>
        <end position="209"/>
    </location>
</feature>
<dbReference type="InterPro" id="IPR001789">
    <property type="entry name" value="Sig_transdc_resp-reg_receiver"/>
</dbReference>
<evidence type="ECO:0000256" key="1">
    <source>
        <dbReference type="ARBA" id="ARBA00000085"/>
    </source>
</evidence>
<evidence type="ECO:0000259" key="11">
    <source>
        <dbReference type="PROSITE" id="PS50894"/>
    </source>
</evidence>
<dbReference type="InterPro" id="IPR036890">
    <property type="entry name" value="HATPase_C_sf"/>
</dbReference>
<reference evidence="12 13" key="1">
    <citation type="submission" date="2023-01" db="EMBL/GenBank/DDBJ databases">
        <title>Novel species of the genus Vogesella isolated from rivers.</title>
        <authorList>
            <person name="Lu H."/>
        </authorList>
    </citation>
    <scope>NUCLEOTIDE SEQUENCE [LARGE SCALE GENOMIC DNA]</scope>
    <source>
        <strain evidence="12 13">DC21W</strain>
    </source>
</reference>
<evidence type="ECO:0000259" key="9">
    <source>
        <dbReference type="PROSITE" id="PS50109"/>
    </source>
</evidence>
<keyword evidence="13" id="KW-1185">Reference proteome</keyword>
<keyword evidence="12" id="KW-0067">ATP-binding</keyword>
<dbReference type="InterPro" id="IPR003594">
    <property type="entry name" value="HATPase_dom"/>
</dbReference>
<dbReference type="Pfam" id="PF00512">
    <property type="entry name" value="HisKA"/>
    <property type="match status" value="1"/>
</dbReference>
<dbReference type="GO" id="GO:0005524">
    <property type="term" value="F:ATP binding"/>
    <property type="evidence" value="ECO:0007669"/>
    <property type="project" value="UniProtKB-KW"/>
</dbReference>
<gene>
    <name evidence="12" type="ORF">PQU95_11725</name>
</gene>
<feature type="transmembrane region" description="Helical" evidence="8">
    <location>
        <begin position="229"/>
        <end position="251"/>
    </location>
</feature>
<feature type="modified residue" description="Phosphohistidine" evidence="5">
    <location>
        <position position="887"/>
    </location>
</feature>
<keyword evidence="4" id="KW-0902">Two-component regulatory system</keyword>
<dbReference type="InterPro" id="IPR036097">
    <property type="entry name" value="HisK_dim/P_sf"/>
</dbReference>
<dbReference type="InterPro" id="IPR005467">
    <property type="entry name" value="His_kinase_dom"/>
</dbReference>
<evidence type="ECO:0000313" key="13">
    <source>
        <dbReference type="Proteomes" id="UP001219956"/>
    </source>
</evidence>
<keyword evidence="8" id="KW-0812">Transmembrane</keyword>
<evidence type="ECO:0000256" key="6">
    <source>
        <dbReference type="PROSITE-ProRule" id="PRU00169"/>
    </source>
</evidence>
<evidence type="ECO:0000256" key="4">
    <source>
        <dbReference type="ARBA" id="ARBA00023012"/>
    </source>
</evidence>